<dbReference type="AlphaFoldDB" id="A0A0C4DME2"/>
<feature type="region of interest" description="Disordered" evidence="1">
    <location>
        <begin position="77"/>
        <end position="113"/>
    </location>
</feature>
<reference evidence="3" key="3">
    <citation type="submission" date="2011-03" db="EMBL/GenBank/DDBJ databases">
        <title>Annotation of Magnaporthe poae ATCC 64411.</title>
        <authorList>
            <person name="Ma L.-J."/>
            <person name="Dead R."/>
            <person name="Young S.K."/>
            <person name="Zeng Q."/>
            <person name="Gargeya S."/>
            <person name="Fitzgerald M."/>
            <person name="Haas B."/>
            <person name="Abouelleil A."/>
            <person name="Alvarado L."/>
            <person name="Arachchi H.M."/>
            <person name="Berlin A."/>
            <person name="Brown A."/>
            <person name="Chapman S.B."/>
            <person name="Chen Z."/>
            <person name="Dunbar C."/>
            <person name="Freedman E."/>
            <person name="Gearin G."/>
            <person name="Gellesch M."/>
            <person name="Goldberg J."/>
            <person name="Griggs A."/>
            <person name="Gujja S."/>
            <person name="Heiman D."/>
            <person name="Howarth C."/>
            <person name="Larson L."/>
            <person name="Lui A."/>
            <person name="MacDonald P.J.P."/>
            <person name="Mehta T."/>
            <person name="Montmayeur A."/>
            <person name="Murphy C."/>
            <person name="Neiman D."/>
            <person name="Pearson M."/>
            <person name="Priest M."/>
            <person name="Roberts A."/>
            <person name="Saif S."/>
            <person name="Shea T."/>
            <person name="Shenoy N."/>
            <person name="Sisk P."/>
            <person name="Stolte C."/>
            <person name="Sykes S."/>
            <person name="Yandava C."/>
            <person name="Wortman J."/>
            <person name="Nusbaum C."/>
            <person name="Birren B."/>
        </authorList>
    </citation>
    <scope>NUCLEOTIDE SEQUENCE</scope>
    <source>
        <strain evidence="3">ATCC 64411</strain>
    </source>
</reference>
<dbReference type="PANTHER" id="PTHR24148:SF81">
    <property type="entry name" value="HETEROKARYON INCOMPATIBILITY DOMAIN-CONTAINING PROTEIN"/>
    <property type="match status" value="1"/>
</dbReference>
<reference evidence="4" key="4">
    <citation type="journal article" date="2015" name="G3 (Bethesda)">
        <title>Genome sequences of three phytopathogenic species of the Magnaporthaceae family of fungi.</title>
        <authorList>
            <person name="Okagaki L.H."/>
            <person name="Nunes C.C."/>
            <person name="Sailsbery J."/>
            <person name="Clay B."/>
            <person name="Brown D."/>
            <person name="John T."/>
            <person name="Oh Y."/>
            <person name="Young N."/>
            <person name="Fitzgerald M."/>
            <person name="Haas B.J."/>
            <person name="Zeng Q."/>
            <person name="Young S."/>
            <person name="Adiconis X."/>
            <person name="Fan L."/>
            <person name="Levin J.Z."/>
            <person name="Mitchell T.K."/>
            <person name="Okubara P.A."/>
            <person name="Farman M.L."/>
            <person name="Kohn L.M."/>
            <person name="Birren B."/>
            <person name="Ma L.-J."/>
            <person name="Dean R.A."/>
        </authorList>
    </citation>
    <scope>NUCLEOTIDE SEQUENCE</scope>
    <source>
        <strain evidence="4">ATCC 64411 / 73-15</strain>
    </source>
</reference>
<dbReference type="STRING" id="644358.A0A0C4DME2"/>
<dbReference type="eggNOG" id="ENOG502SPDV">
    <property type="taxonomic scope" value="Eukaryota"/>
</dbReference>
<dbReference type="EMBL" id="GL876966">
    <property type="protein sequence ID" value="KLU81867.1"/>
    <property type="molecule type" value="Genomic_DNA"/>
</dbReference>
<dbReference type="OrthoDB" id="2157530at2759"/>
<evidence type="ECO:0000313" key="4">
    <source>
        <dbReference type="EnsemblFungi" id="MAPG_00948T0"/>
    </source>
</evidence>
<dbReference type="PANTHER" id="PTHR24148">
    <property type="entry name" value="ANKYRIN REPEAT DOMAIN-CONTAINING PROTEIN 39 HOMOLOG-RELATED"/>
    <property type="match status" value="1"/>
</dbReference>
<sequence>MSRWHKPWCGGRDGSVQIEVGSDGLPHCHNCASSPDIALLLAQSVTESPGLQIPPDEPPGQLNLSWPATVPFSRSASASAVPDVPPGAVDSARQPTSAAPQPQTHADEKASFSPVYPKTLRADEFRLLVLDSRETPKRTVQIRSDLWPVHFELETHDDSDCPEYETVSYLWGGEEGGSSLCRPVYVGPFWDVLFQTKNCYDMLRLLRPTRGIRLLWVDAVCINQNNIGERNQQVAKMAFIYGHALRVVLYLGPDMISPLRPSATYPTRRRLEELCRKEGLPPIHPDIRFKDVLKRRYFRRVWVIQELLLSKQVLVRIRDIEFVADRSTSANLLNNDHGWNWADTSAPWLAYLSQGVVADPAELLLIVTGCQASDPRDNIFGVVGLMRPALSLVPDYTISAVNAHIGYVAHCLFAHKETGILLHPGLRNTSIYPSWVPWPARGDAAWRSPTMQMNNSWKEQLEAHFTKDRQTTPNIYFLDLLERMVRAPEQQWFKDANVNASTGFLSIRLTHLMMIRDRPVTIPTSDGFFMAILDTPTAHWRICLILQGSPHHLDLQPGSDHLFILYDDHHGLIYFLMRQSSRGSPTFRLTICCNQLYFIQLPKSPPIMLFETLDFASLQYSILEEIRTRGLGRDIRDSVVRSKPQGPHSPIHQDHSETPVPRHPMASLLMLQGILNDERGASPSFVDAFSDAYSQLSPRRIELDHAEYMELHLSPFDTEGMDLVFETAALDPAPELPSYWRRGPTWTLEGGPPAGGDYRPIPTGWEFSTYLRQRMEGGPRVGYDFLTSRWARWPKQLMTWLETVADSSSLSVLLPVDKLKSLQSLSPELEDLLSVGHSRRLDIGQARDDELALFLKWAPRLPGSGPLPRDAIEDPDYLLASPGWPRDLVEGFQIDGSTYQVTIE</sequence>
<feature type="compositionally biased region" description="Polar residues" evidence="1">
    <location>
        <begin position="93"/>
        <end position="104"/>
    </location>
</feature>
<evidence type="ECO:0000256" key="1">
    <source>
        <dbReference type="SAM" id="MobiDB-lite"/>
    </source>
</evidence>
<accession>A0A0C4DME2</accession>
<proteinExistence type="predicted"/>
<feature type="region of interest" description="Disordered" evidence="1">
    <location>
        <begin position="640"/>
        <end position="659"/>
    </location>
</feature>
<reference evidence="5" key="1">
    <citation type="submission" date="2010-05" db="EMBL/GenBank/DDBJ databases">
        <title>The genome sequence of Magnaporthe poae strain ATCC 64411.</title>
        <authorList>
            <person name="Ma L.-J."/>
            <person name="Dead R."/>
            <person name="Young S."/>
            <person name="Zeng Q."/>
            <person name="Koehrsen M."/>
            <person name="Alvarado L."/>
            <person name="Berlin A."/>
            <person name="Chapman S.B."/>
            <person name="Chen Z."/>
            <person name="Freedman E."/>
            <person name="Gellesch M."/>
            <person name="Goldberg J."/>
            <person name="Griggs A."/>
            <person name="Gujja S."/>
            <person name="Heilman E.R."/>
            <person name="Heiman D."/>
            <person name="Hepburn T."/>
            <person name="Howarth C."/>
            <person name="Jen D."/>
            <person name="Larson L."/>
            <person name="Mehta T."/>
            <person name="Neiman D."/>
            <person name="Pearson M."/>
            <person name="Roberts A."/>
            <person name="Saif S."/>
            <person name="Shea T."/>
            <person name="Shenoy N."/>
            <person name="Sisk P."/>
            <person name="Stolte C."/>
            <person name="Sykes S."/>
            <person name="Walk T."/>
            <person name="White J."/>
            <person name="Yandava C."/>
            <person name="Haas B."/>
            <person name="Nusbaum C."/>
            <person name="Birren B."/>
        </authorList>
    </citation>
    <scope>NUCLEOTIDE SEQUENCE [LARGE SCALE GENOMIC DNA]</scope>
    <source>
        <strain evidence="5">ATCC 64411 / 73-15</strain>
    </source>
</reference>
<evidence type="ECO:0000313" key="3">
    <source>
        <dbReference type="EMBL" id="KLU81867.1"/>
    </source>
</evidence>
<name>A0A0C4DME2_MAGP6</name>
<dbReference type="InterPro" id="IPR010730">
    <property type="entry name" value="HET"/>
</dbReference>
<feature type="domain" description="Heterokaryon incompatibility" evidence="2">
    <location>
        <begin position="164"/>
        <end position="306"/>
    </location>
</feature>
<organism evidence="4 5">
    <name type="scientific">Magnaporthiopsis poae (strain ATCC 64411 / 73-15)</name>
    <name type="common">Kentucky bluegrass fungus</name>
    <name type="synonym">Magnaporthe poae</name>
    <dbReference type="NCBI Taxonomy" id="644358"/>
    <lineage>
        <taxon>Eukaryota</taxon>
        <taxon>Fungi</taxon>
        <taxon>Dikarya</taxon>
        <taxon>Ascomycota</taxon>
        <taxon>Pezizomycotina</taxon>
        <taxon>Sordariomycetes</taxon>
        <taxon>Sordariomycetidae</taxon>
        <taxon>Magnaporthales</taxon>
        <taxon>Magnaporthaceae</taxon>
        <taxon>Magnaporthiopsis</taxon>
    </lineage>
</organism>
<reference evidence="3" key="2">
    <citation type="submission" date="2010-05" db="EMBL/GenBank/DDBJ databases">
        <title>The Genome Sequence of Magnaporthe poae strain ATCC 64411.</title>
        <authorList>
            <consortium name="The Broad Institute Genome Sequencing Platform"/>
            <consortium name="Broad Institute Genome Sequencing Center for Infectious Disease"/>
            <person name="Ma L.-J."/>
            <person name="Dead R."/>
            <person name="Young S."/>
            <person name="Zeng Q."/>
            <person name="Koehrsen M."/>
            <person name="Alvarado L."/>
            <person name="Berlin A."/>
            <person name="Chapman S.B."/>
            <person name="Chen Z."/>
            <person name="Freedman E."/>
            <person name="Gellesch M."/>
            <person name="Goldberg J."/>
            <person name="Griggs A."/>
            <person name="Gujja S."/>
            <person name="Heilman E.R."/>
            <person name="Heiman D."/>
            <person name="Hepburn T."/>
            <person name="Howarth C."/>
            <person name="Jen D."/>
            <person name="Larson L."/>
            <person name="Mehta T."/>
            <person name="Neiman D."/>
            <person name="Pearson M."/>
            <person name="Roberts A."/>
            <person name="Saif S."/>
            <person name="Shea T."/>
            <person name="Shenoy N."/>
            <person name="Sisk P."/>
            <person name="Stolte C."/>
            <person name="Sykes S."/>
            <person name="Walk T."/>
            <person name="White J."/>
            <person name="Yandava C."/>
            <person name="Haas B."/>
            <person name="Nusbaum C."/>
            <person name="Birren B."/>
        </authorList>
    </citation>
    <scope>NUCLEOTIDE SEQUENCE</scope>
    <source>
        <strain evidence="3">ATCC 64411</strain>
    </source>
</reference>
<reference evidence="4" key="5">
    <citation type="submission" date="2015-06" db="UniProtKB">
        <authorList>
            <consortium name="EnsemblFungi"/>
        </authorList>
    </citation>
    <scope>IDENTIFICATION</scope>
    <source>
        <strain evidence="4">ATCC 64411</strain>
    </source>
</reference>
<dbReference type="Proteomes" id="UP000011715">
    <property type="component" value="Unassembled WGS sequence"/>
</dbReference>
<keyword evidence="5" id="KW-1185">Reference proteome</keyword>
<dbReference type="EnsemblFungi" id="MAPG_00948T0">
    <property type="protein sequence ID" value="MAPG_00948T0"/>
    <property type="gene ID" value="MAPG_00948"/>
</dbReference>
<evidence type="ECO:0000259" key="2">
    <source>
        <dbReference type="Pfam" id="PF06985"/>
    </source>
</evidence>
<dbReference type="EMBL" id="ADBL01000228">
    <property type="status" value="NOT_ANNOTATED_CDS"/>
    <property type="molecule type" value="Genomic_DNA"/>
</dbReference>
<dbReference type="VEuPathDB" id="FungiDB:MAPG_00948"/>
<gene>
    <name evidence="3" type="ORF">MAPG_00948</name>
</gene>
<dbReference type="Pfam" id="PF06985">
    <property type="entry name" value="HET"/>
    <property type="match status" value="1"/>
</dbReference>
<dbReference type="InterPro" id="IPR052895">
    <property type="entry name" value="HetReg/Transcr_Mod"/>
</dbReference>
<evidence type="ECO:0000313" key="5">
    <source>
        <dbReference type="Proteomes" id="UP000011715"/>
    </source>
</evidence>
<protein>
    <recommendedName>
        <fullName evidence="2">Heterokaryon incompatibility domain-containing protein</fullName>
    </recommendedName>
</protein>